<dbReference type="PANTHER" id="PTHR48090">
    <property type="entry name" value="UNDECAPRENYL-PHOSPHATE 4-DEOXY-4-FORMAMIDO-L-ARABINOSE TRANSFERASE-RELATED"/>
    <property type="match status" value="1"/>
</dbReference>
<dbReference type="InterPro" id="IPR050256">
    <property type="entry name" value="Glycosyltransferase_2"/>
</dbReference>
<protein>
    <recommendedName>
        <fullName evidence="9">Glycosyltransferase 2-like domain-containing protein</fullName>
    </recommendedName>
</protein>
<feature type="transmembrane region" description="Helical" evidence="8">
    <location>
        <begin position="257"/>
        <end position="274"/>
    </location>
</feature>
<dbReference type="GO" id="GO:0016757">
    <property type="term" value="F:glycosyltransferase activity"/>
    <property type="evidence" value="ECO:0007669"/>
    <property type="project" value="UniProtKB-KW"/>
</dbReference>
<feature type="transmembrane region" description="Helical" evidence="8">
    <location>
        <begin position="294"/>
        <end position="316"/>
    </location>
</feature>
<dbReference type="CDD" id="cd04187">
    <property type="entry name" value="DPM1_like_bac"/>
    <property type="match status" value="1"/>
</dbReference>
<dbReference type="InterPro" id="IPR001173">
    <property type="entry name" value="Glyco_trans_2-like"/>
</dbReference>
<evidence type="ECO:0000259" key="9">
    <source>
        <dbReference type="Pfam" id="PF00535"/>
    </source>
</evidence>
<dbReference type="SUPFAM" id="SSF53448">
    <property type="entry name" value="Nucleotide-diphospho-sugar transferases"/>
    <property type="match status" value="1"/>
</dbReference>
<evidence type="ECO:0000256" key="5">
    <source>
        <dbReference type="ARBA" id="ARBA00022985"/>
    </source>
</evidence>
<name>A0A0F9U729_9ZZZZ</name>
<keyword evidence="3" id="KW-0808">Transferase</keyword>
<keyword evidence="7 8" id="KW-0472">Membrane</keyword>
<evidence type="ECO:0000256" key="4">
    <source>
        <dbReference type="ARBA" id="ARBA00022692"/>
    </source>
</evidence>
<feature type="domain" description="Glycosyltransferase 2-like" evidence="9">
    <location>
        <begin position="24"/>
        <end position="187"/>
    </location>
</feature>
<dbReference type="Gene3D" id="3.90.550.10">
    <property type="entry name" value="Spore Coat Polysaccharide Biosynthesis Protein SpsA, Chain A"/>
    <property type="match status" value="1"/>
</dbReference>
<dbReference type="InterPro" id="IPR029044">
    <property type="entry name" value="Nucleotide-diphossugar_trans"/>
</dbReference>
<evidence type="ECO:0000256" key="2">
    <source>
        <dbReference type="ARBA" id="ARBA00022676"/>
    </source>
</evidence>
<gene>
    <name evidence="10" type="ORF">LCGC14_0302460</name>
</gene>
<keyword evidence="2" id="KW-0328">Glycosyltransferase</keyword>
<keyword evidence="5" id="KW-0448">Lipopolysaccharide biosynthesis</keyword>
<dbReference type="Pfam" id="PF00535">
    <property type="entry name" value="Glycos_transf_2"/>
    <property type="match status" value="1"/>
</dbReference>
<organism evidence="10">
    <name type="scientific">marine sediment metagenome</name>
    <dbReference type="NCBI Taxonomy" id="412755"/>
    <lineage>
        <taxon>unclassified sequences</taxon>
        <taxon>metagenomes</taxon>
        <taxon>ecological metagenomes</taxon>
    </lineage>
</organism>
<comment type="caution">
    <text evidence="10">The sequence shown here is derived from an EMBL/GenBank/DDBJ whole genome shotgun (WGS) entry which is preliminary data.</text>
</comment>
<evidence type="ECO:0000256" key="3">
    <source>
        <dbReference type="ARBA" id="ARBA00022679"/>
    </source>
</evidence>
<proteinExistence type="predicted"/>
<evidence type="ECO:0000256" key="1">
    <source>
        <dbReference type="ARBA" id="ARBA00022475"/>
    </source>
</evidence>
<accession>A0A0F9U729</accession>
<dbReference type="AlphaFoldDB" id="A0A0F9U729"/>
<evidence type="ECO:0000256" key="7">
    <source>
        <dbReference type="ARBA" id="ARBA00023136"/>
    </source>
</evidence>
<keyword evidence="6 8" id="KW-1133">Transmembrane helix</keyword>
<reference evidence="10" key="1">
    <citation type="journal article" date="2015" name="Nature">
        <title>Complex archaea that bridge the gap between prokaryotes and eukaryotes.</title>
        <authorList>
            <person name="Spang A."/>
            <person name="Saw J.H."/>
            <person name="Jorgensen S.L."/>
            <person name="Zaremba-Niedzwiedzka K."/>
            <person name="Martijn J."/>
            <person name="Lind A.E."/>
            <person name="van Eijk R."/>
            <person name="Schleper C."/>
            <person name="Guy L."/>
            <person name="Ettema T.J."/>
        </authorList>
    </citation>
    <scope>NUCLEOTIDE SEQUENCE</scope>
</reference>
<sequence>MDIYTAPNTYSVPTAAKPPALAYSVIVLFYNEQDVVEKLHGRIVRVMRRVDRPYELIYIDDGSTDRTAEILERIAGEDDRVTVIELRRNFGQTTALQAGFDQAVGEVIIAMDGDLQHDPYEIPLFISKIDEGYDIASGWRVRRGDNLLTRRIPSRMANWLLAKVSGVKLHDFGTTYKAYRREVLQDVRLYGDMHRFVPAVCARLGAKICEVPIKNVRRRSGKSNYGLGRTFRVALDLLTLRFITGYLTRPLHFFGKWGVMCGVGGLGILAYGLIRKLANWEFSLMAEHGPLMALGFMLLVTGLLLLATGLIGELLMRIYFESTGARTYAVRRLIRHGRRQDDEMPPL</sequence>
<evidence type="ECO:0000256" key="6">
    <source>
        <dbReference type="ARBA" id="ARBA00022989"/>
    </source>
</evidence>
<dbReference type="GO" id="GO:0005886">
    <property type="term" value="C:plasma membrane"/>
    <property type="evidence" value="ECO:0007669"/>
    <property type="project" value="TreeGrafter"/>
</dbReference>
<dbReference type="EMBL" id="LAZR01000190">
    <property type="protein sequence ID" value="KKN83132.1"/>
    <property type="molecule type" value="Genomic_DNA"/>
</dbReference>
<dbReference type="GO" id="GO:0009103">
    <property type="term" value="P:lipopolysaccharide biosynthetic process"/>
    <property type="evidence" value="ECO:0007669"/>
    <property type="project" value="UniProtKB-KW"/>
</dbReference>
<keyword evidence="1" id="KW-1003">Cell membrane</keyword>
<dbReference type="PANTHER" id="PTHR48090:SF3">
    <property type="entry name" value="UNDECAPRENYL-PHOSPHATE 4-DEOXY-4-FORMAMIDO-L-ARABINOSE TRANSFERASE"/>
    <property type="match status" value="1"/>
</dbReference>
<evidence type="ECO:0000256" key="8">
    <source>
        <dbReference type="SAM" id="Phobius"/>
    </source>
</evidence>
<evidence type="ECO:0000313" key="10">
    <source>
        <dbReference type="EMBL" id="KKN83132.1"/>
    </source>
</evidence>
<keyword evidence="4 8" id="KW-0812">Transmembrane</keyword>